<dbReference type="CDD" id="cd23659">
    <property type="entry name" value="USP_At3g01520-like"/>
    <property type="match status" value="1"/>
</dbReference>
<dbReference type="AlphaFoldDB" id="A0A4U5QW90"/>
<dbReference type="PANTHER" id="PTHR46100">
    <property type="entry name" value="IMP2'P"/>
    <property type="match status" value="1"/>
</dbReference>
<organism evidence="2">
    <name type="scientific">Populus alba</name>
    <name type="common">White poplar</name>
    <dbReference type="NCBI Taxonomy" id="43335"/>
    <lineage>
        <taxon>Eukaryota</taxon>
        <taxon>Viridiplantae</taxon>
        <taxon>Streptophyta</taxon>
        <taxon>Embryophyta</taxon>
        <taxon>Tracheophyta</taxon>
        <taxon>Spermatophyta</taxon>
        <taxon>Magnoliopsida</taxon>
        <taxon>eudicotyledons</taxon>
        <taxon>Gunneridae</taxon>
        <taxon>Pentapetalae</taxon>
        <taxon>rosids</taxon>
        <taxon>fabids</taxon>
        <taxon>Malpighiales</taxon>
        <taxon>Salicaceae</taxon>
        <taxon>Saliceae</taxon>
        <taxon>Populus</taxon>
    </lineage>
</organism>
<comment type="caution">
    <text evidence="2">The sequence shown here is derived from an EMBL/GenBank/DDBJ whole genome shotgun (WGS) entry which is preliminary data.</text>
</comment>
<proteinExistence type="predicted"/>
<feature type="domain" description="UspA" evidence="1">
    <location>
        <begin position="5"/>
        <end position="158"/>
    </location>
</feature>
<protein>
    <submittedName>
        <fullName evidence="2">Universal stress protein A-like protein</fullName>
    </submittedName>
</protein>
<dbReference type="Gene3D" id="3.40.50.620">
    <property type="entry name" value="HUPs"/>
    <property type="match status" value="1"/>
</dbReference>
<dbReference type="PANTHER" id="PTHR46100:SF4">
    <property type="entry name" value="USPA DOMAIN-CONTAINING PROTEIN"/>
    <property type="match status" value="1"/>
</dbReference>
<accession>A0A4U5QW90</accession>
<dbReference type="InterPro" id="IPR006016">
    <property type="entry name" value="UspA"/>
</dbReference>
<reference evidence="2" key="1">
    <citation type="submission" date="2018-10" db="EMBL/GenBank/DDBJ databases">
        <title>Population genomic analysis revealed the cold adaptation of white poplar.</title>
        <authorList>
            <person name="Liu Y.-J."/>
        </authorList>
    </citation>
    <scope>NUCLEOTIDE SEQUENCE [LARGE SCALE GENOMIC DNA]</scope>
    <source>
        <strain evidence="2">PAL-ZL1</strain>
    </source>
</reference>
<gene>
    <name evidence="2" type="ORF">D5086_0000036480</name>
</gene>
<dbReference type="Pfam" id="PF00582">
    <property type="entry name" value="Usp"/>
    <property type="match status" value="1"/>
</dbReference>
<dbReference type="InterPro" id="IPR006015">
    <property type="entry name" value="Universal_stress_UspA"/>
</dbReference>
<dbReference type="STRING" id="43335.A0A4U5QW90"/>
<dbReference type="FunFam" id="3.40.50.620:FF:000206">
    <property type="entry name" value="Universal stress protein family protein"/>
    <property type="match status" value="1"/>
</dbReference>
<evidence type="ECO:0000313" key="2">
    <source>
        <dbReference type="EMBL" id="TKS14981.1"/>
    </source>
</evidence>
<dbReference type="PRINTS" id="PR01438">
    <property type="entry name" value="UNVRSLSTRESS"/>
</dbReference>
<sequence>MAGEKIVGVAVDFSSCSRKALKWAADNIIRDGDHLVVIIVQPEGYYEDGEMQLWEVTGSPMIPLSEFSDPVTMKKYGLKPDPETLDLLNTVAHQKEIVVVLKIYWGDPREKICEAIDKIPLSCLVIGNRGLGKVKRAIMGSVSNYVVNNGSCPITVVKQSAHEP</sequence>
<dbReference type="InterPro" id="IPR014729">
    <property type="entry name" value="Rossmann-like_a/b/a_fold"/>
</dbReference>
<name>A0A4U5QW90_POPAL</name>
<dbReference type="SUPFAM" id="SSF52402">
    <property type="entry name" value="Adenine nucleotide alpha hydrolases-like"/>
    <property type="match status" value="1"/>
</dbReference>
<dbReference type="EMBL" id="RCHU01000101">
    <property type="protein sequence ID" value="TKS14981.1"/>
    <property type="molecule type" value="Genomic_DNA"/>
</dbReference>
<evidence type="ECO:0000259" key="1">
    <source>
        <dbReference type="Pfam" id="PF00582"/>
    </source>
</evidence>